<dbReference type="NCBIfam" id="TIGR00449">
    <property type="entry name" value="tgt_general"/>
    <property type="match status" value="1"/>
</dbReference>
<keyword evidence="4 6" id="KW-0479">Metal-binding</keyword>
<accession>A0A1H7UXD1</accession>
<dbReference type="GO" id="GO:0008270">
    <property type="term" value="F:zinc ion binding"/>
    <property type="evidence" value="ECO:0007669"/>
    <property type="project" value="UniProtKB-UniRule"/>
</dbReference>
<feature type="region of interest" description="Disordered" evidence="7">
    <location>
        <begin position="498"/>
        <end position="523"/>
    </location>
</feature>
<organism evidence="9 10">
    <name type="scientific">Haloferax larsenii</name>
    <dbReference type="NCBI Taxonomy" id="302484"/>
    <lineage>
        <taxon>Archaea</taxon>
        <taxon>Methanobacteriati</taxon>
        <taxon>Methanobacteriota</taxon>
        <taxon>Stenosarchaea group</taxon>
        <taxon>Halobacteria</taxon>
        <taxon>Halobacteriales</taxon>
        <taxon>Haloferacaceae</taxon>
        <taxon>Haloferax</taxon>
    </lineage>
</organism>
<comment type="cofactor">
    <cofactor evidence="6">
        <name>Zn(2+)</name>
        <dbReference type="ChEBI" id="CHEBI:29105"/>
    </cofactor>
    <text evidence="6">Binds 1 zinc ion per subunit.</text>
</comment>
<dbReference type="NCBIfam" id="TIGR00432">
    <property type="entry name" value="arcsn_tRNA_tgt"/>
    <property type="match status" value="1"/>
</dbReference>
<evidence type="ECO:0000313" key="10">
    <source>
        <dbReference type="Proteomes" id="UP000183894"/>
    </source>
</evidence>
<evidence type="ECO:0000256" key="5">
    <source>
        <dbReference type="ARBA" id="ARBA00022833"/>
    </source>
</evidence>
<name>A0A1H7UXD1_HALLR</name>
<comment type="catalytic activity">
    <reaction evidence="6">
        <text>guanosine(15) in tRNA + 7-cyano-7-carbaguanine = 7-cyano-7-carbaguanosine(15) in tRNA + guanine</text>
        <dbReference type="Rhea" id="RHEA:43164"/>
        <dbReference type="Rhea" id="RHEA-COMP:10371"/>
        <dbReference type="Rhea" id="RHEA-COMP:10372"/>
        <dbReference type="ChEBI" id="CHEBI:16235"/>
        <dbReference type="ChEBI" id="CHEBI:45075"/>
        <dbReference type="ChEBI" id="CHEBI:74269"/>
        <dbReference type="ChEBI" id="CHEBI:82850"/>
        <dbReference type="EC" id="2.4.2.48"/>
    </reaction>
</comment>
<reference evidence="9 10" key="1">
    <citation type="submission" date="2016-10" db="EMBL/GenBank/DDBJ databases">
        <authorList>
            <person name="de Groot N.N."/>
        </authorList>
    </citation>
    <scope>NUCLEOTIDE SEQUENCE [LARGE SCALE GENOMIC DNA]</scope>
    <source>
        <strain evidence="9 10">CDM_5</strain>
    </source>
</reference>
<keyword evidence="3 6" id="KW-0819">tRNA processing</keyword>
<feature type="binding site" evidence="6">
    <location>
        <position position="128"/>
    </location>
    <ligand>
        <name>substrate</name>
    </ligand>
</feature>
<proteinExistence type="inferred from homology"/>
<dbReference type="GO" id="GO:0005737">
    <property type="term" value="C:cytoplasm"/>
    <property type="evidence" value="ECO:0007669"/>
    <property type="project" value="TreeGrafter"/>
</dbReference>
<feature type="binding site" evidence="6">
    <location>
        <position position="196"/>
    </location>
    <ligand>
        <name>substrate</name>
    </ligand>
</feature>
<sequence length="523" mass="57132">MRDHFEIRDGDLAGRIGRLEVPRAGVTVETPALLPVVNPNIDTIPPAKLESEFGAEILITNSYIIKKNDHLREEALDVGLHDMLDFHGAIMTDSGSFQLAEYGEIDTTTEEILQFQHDIGTDIATPVDIPTPPDVDREQAEEELEVTKQAIADAEATETGDMLLNAPVQGSTYPDLREEAGRHAAASDLDVFPVGAVVPMMNAYRYADMVDAVAAAKRGLTVDAPVHLFGAGHPMMLALAVALGCDLFDSAAYALYARDGRYLTVRGTEHLEDLEYFPCTCPICTEYSPDDLRAKGSKPQEKLLAEHNLHVTFAELRRIKQAIRDGDLMELVEERARSHPAMLDGYRALLDHVDQLEREDPASKGAFFYASNESAHRPEVVRHHDRLDRLTAEGDVLLTEGGTPSNDEYDSVWRVVPPFGPFPRALSETYPLTAEVPDRLDRDAYEQAARGVARLADVNPDASLTLAHDDWPASALELVPESVTTESLAAVTERLAKEAMGDGSAADPGTEGDADETAADTDE</sequence>
<dbReference type="UniPathway" id="UPA00393"/>
<feature type="active site" description="Nucleophile" evidence="6">
    <location>
        <position position="93"/>
    </location>
</feature>
<keyword evidence="2 6" id="KW-0808">Transferase</keyword>
<dbReference type="SUPFAM" id="SSF51713">
    <property type="entry name" value="tRNA-guanine transglycosylase"/>
    <property type="match status" value="1"/>
</dbReference>
<evidence type="ECO:0000256" key="1">
    <source>
        <dbReference type="ARBA" id="ARBA00022676"/>
    </source>
</evidence>
<evidence type="ECO:0000313" key="9">
    <source>
        <dbReference type="EMBL" id="SEM01632.1"/>
    </source>
</evidence>
<evidence type="ECO:0000256" key="7">
    <source>
        <dbReference type="SAM" id="MobiDB-lite"/>
    </source>
</evidence>
<dbReference type="PANTHER" id="PTHR46499:SF1">
    <property type="entry name" value="QUEUINE TRNA-RIBOSYLTRANSFERASE"/>
    <property type="match status" value="1"/>
</dbReference>
<dbReference type="PANTHER" id="PTHR46499">
    <property type="entry name" value="QUEUINE TRNA-RIBOSYLTRANSFERASE"/>
    <property type="match status" value="1"/>
</dbReference>
<feature type="binding site" evidence="6">
    <location>
        <position position="281"/>
    </location>
    <ligand>
        <name>Zn(2+)</name>
        <dbReference type="ChEBI" id="CHEBI:29105"/>
    </ligand>
</feature>
<evidence type="ECO:0000256" key="3">
    <source>
        <dbReference type="ARBA" id="ARBA00022694"/>
    </source>
</evidence>
<evidence type="ECO:0000256" key="4">
    <source>
        <dbReference type="ARBA" id="ARBA00022723"/>
    </source>
</evidence>
<keyword evidence="5 6" id="KW-0862">Zinc</keyword>
<dbReference type="OrthoDB" id="6871at2157"/>
<dbReference type="Proteomes" id="UP000183894">
    <property type="component" value="Unassembled WGS sequence"/>
</dbReference>
<comment type="similarity">
    <text evidence="6">Belongs to the archaeosine tRNA-ribosyltransferase family.</text>
</comment>
<protein>
    <recommendedName>
        <fullName evidence="6">tRNA-guanine(15) transglycosylase</fullName>
        <ecNumber evidence="6">2.4.2.48</ecNumber>
    </recommendedName>
    <alternativeName>
        <fullName evidence="6">7-cyano-7-deazaguanine tRNA-ribosyltransferase</fullName>
    </alternativeName>
    <alternativeName>
        <fullName evidence="6">Archaeal tRNA-guanine transglycosylase</fullName>
    </alternativeName>
</protein>
<dbReference type="GO" id="GO:0002099">
    <property type="term" value="P:tRNA wobble guanine modification"/>
    <property type="evidence" value="ECO:0007669"/>
    <property type="project" value="TreeGrafter"/>
</dbReference>
<dbReference type="AlphaFoldDB" id="A0A1H7UXD1"/>
<comment type="function">
    <text evidence="6">Exchanges the guanine residue with 7-cyano-7-deazaguanine (preQ0) at position 15 in the dihydrouridine loop (D-loop) of archaeal tRNAs.</text>
</comment>
<dbReference type="HAMAP" id="MF_01634">
    <property type="entry name" value="TgtA_arch"/>
    <property type="match status" value="1"/>
</dbReference>
<dbReference type="InterPro" id="IPR050076">
    <property type="entry name" value="ArchSynthase1/Queuine_TRR"/>
</dbReference>
<dbReference type="RefSeq" id="WP_074796666.1">
    <property type="nucleotide sequence ID" value="NZ_FOAD01000015.1"/>
</dbReference>
<dbReference type="InterPro" id="IPR002616">
    <property type="entry name" value="tRNA_ribo_trans-like"/>
</dbReference>
<dbReference type="EMBL" id="FOAD01000015">
    <property type="protein sequence ID" value="SEM01632.1"/>
    <property type="molecule type" value="Genomic_DNA"/>
</dbReference>
<comment type="pathway">
    <text evidence="6">tRNA modification; archaeosine-tRNA biosynthesis.</text>
</comment>
<dbReference type="GO" id="GO:0016763">
    <property type="term" value="F:pentosyltransferase activity"/>
    <property type="evidence" value="ECO:0007669"/>
    <property type="project" value="UniProtKB-UniRule"/>
</dbReference>
<feature type="binding site" evidence="6">
    <location>
        <position position="279"/>
    </location>
    <ligand>
        <name>Zn(2+)</name>
        <dbReference type="ChEBI" id="CHEBI:29105"/>
    </ligand>
</feature>
<keyword evidence="1 6" id="KW-0328">Glycosyltransferase</keyword>
<feature type="binding site" evidence="6">
    <location>
        <position position="284"/>
    </location>
    <ligand>
        <name>Zn(2+)</name>
        <dbReference type="ChEBI" id="CHEBI:29105"/>
    </ligand>
</feature>
<dbReference type="InterPro" id="IPR004804">
    <property type="entry name" value="TgtA"/>
</dbReference>
<dbReference type="Gene3D" id="3.20.20.105">
    <property type="entry name" value="Queuine tRNA-ribosyltransferase-like"/>
    <property type="match status" value="1"/>
</dbReference>
<dbReference type="InterPro" id="IPR036511">
    <property type="entry name" value="TGT-like_sf"/>
</dbReference>
<dbReference type="EC" id="2.4.2.48" evidence="6"/>
<dbReference type="SUPFAM" id="SSF88802">
    <property type="entry name" value="Pre-PUA domain"/>
    <property type="match status" value="1"/>
</dbReference>
<feature type="domain" description="tRNA-guanine(15) transglycosylase-like" evidence="8">
    <location>
        <begin position="14"/>
        <end position="340"/>
    </location>
</feature>
<evidence type="ECO:0000259" key="8">
    <source>
        <dbReference type="Pfam" id="PF01702"/>
    </source>
</evidence>
<feature type="compositionally biased region" description="Acidic residues" evidence="7">
    <location>
        <begin position="510"/>
        <end position="523"/>
    </location>
</feature>
<dbReference type="Pfam" id="PF01702">
    <property type="entry name" value="TGT"/>
    <property type="match status" value="1"/>
</dbReference>
<evidence type="ECO:0000256" key="6">
    <source>
        <dbReference type="HAMAP-Rule" id="MF_01634"/>
    </source>
</evidence>
<gene>
    <name evidence="6" type="primary">tgtA</name>
    <name evidence="9" type="ORF">SAMN04488691_11514</name>
</gene>
<evidence type="ECO:0000256" key="2">
    <source>
        <dbReference type="ARBA" id="ARBA00022679"/>
    </source>
</evidence>